<dbReference type="PANTHER" id="PTHR45651">
    <property type="entry name" value="CYCLIC NUCLEOTIDE-GATED ION CHANNEL 15-RELATED-RELATED"/>
    <property type="match status" value="1"/>
</dbReference>
<name>A0AAW1VTL7_RUBAR</name>
<evidence type="ECO:0000256" key="1">
    <source>
        <dbReference type="ARBA" id="ARBA00023303"/>
    </source>
</evidence>
<keyword evidence="1" id="KW-0813">Transport</keyword>
<keyword evidence="1" id="KW-0407">Ion channel</keyword>
<dbReference type="GO" id="GO:0016020">
    <property type="term" value="C:membrane"/>
    <property type="evidence" value="ECO:0007669"/>
    <property type="project" value="UniProtKB-SubCell"/>
</dbReference>
<keyword evidence="3" id="KW-1185">Reference proteome</keyword>
<proteinExistence type="predicted"/>
<sequence>MCHESFAFTCRVRNIQRSILEKRFQYGLKVMGAFWYFFAVQRITSCWQYACGLENGCVPNNLYCHDHHALRNTKFLDELCSVDPPNEKLFNFGIFLDILQLGILGSTDYFKKFSNCFSWGLRNLSSFGSNLKPSDNAWENLFCCFYFYNWLATIFISHWKFTDILQLDTARLETHRWKMRIAKKMEKKGQEVERVVI</sequence>
<organism evidence="2 3">
    <name type="scientific">Rubus argutus</name>
    <name type="common">Southern blackberry</name>
    <dbReference type="NCBI Taxonomy" id="59490"/>
    <lineage>
        <taxon>Eukaryota</taxon>
        <taxon>Viridiplantae</taxon>
        <taxon>Streptophyta</taxon>
        <taxon>Embryophyta</taxon>
        <taxon>Tracheophyta</taxon>
        <taxon>Spermatophyta</taxon>
        <taxon>Magnoliopsida</taxon>
        <taxon>eudicotyledons</taxon>
        <taxon>Gunneridae</taxon>
        <taxon>Pentapetalae</taxon>
        <taxon>rosids</taxon>
        <taxon>fabids</taxon>
        <taxon>Rosales</taxon>
        <taxon>Rosaceae</taxon>
        <taxon>Rosoideae</taxon>
        <taxon>Rosoideae incertae sedis</taxon>
        <taxon>Rubus</taxon>
    </lineage>
</organism>
<keyword evidence="1" id="KW-0406">Ion transport</keyword>
<protein>
    <submittedName>
        <fullName evidence="2">Uncharacterized protein</fullName>
    </submittedName>
</protein>
<dbReference type="PANTHER" id="PTHR45651:SF68">
    <property type="entry name" value="ION TRANSPORT DOMAIN-CONTAINING PROTEIN"/>
    <property type="match status" value="1"/>
</dbReference>
<dbReference type="Proteomes" id="UP001457282">
    <property type="component" value="Unassembled WGS sequence"/>
</dbReference>
<dbReference type="AlphaFoldDB" id="A0AAW1VTL7"/>
<dbReference type="EMBL" id="JBEDUW010000007">
    <property type="protein sequence ID" value="KAK9911683.1"/>
    <property type="molecule type" value="Genomic_DNA"/>
</dbReference>
<comment type="caution">
    <text evidence="2">The sequence shown here is derived from an EMBL/GenBank/DDBJ whole genome shotgun (WGS) entry which is preliminary data.</text>
</comment>
<accession>A0AAW1VTL7</accession>
<dbReference type="GO" id="GO:0034220">
    <property type="term" value="P:monoatomic ion transmembrane transport"/>
    <property type="evidence" value="ECO:0007669"/>
    <property type="project" value="UniProtKB-KW"/>
</dbReference>
<evidence type="ECO:0000313" key="2">
    <source>
        <dbReference type="EMBL" id="KAK9911683.1"/>
    </source>
</evidence>
<evidence type="ECO:0000313" key="3">
    <source>
        <dbReference type="Proteomes" id="UP001457282"/>
    </source>
</evidence>
<reference evidence="2 3" key="1">
    <citation type="journal article" date="2023" name="G3 (Bethesda)">
        <title>A chromosome-length genome assembly and annotation of blackberry (Rubus argutus, cv. 'Hillquist').</title>
        <authorList>
            <person name="Bruna T."/>
            <person name="Aryal R."/>
            <person name="Dudchenko O."/>
            <person name="Sargent D.J."/>
            <person name="Mead D."/>
            <person name="Buti M."/>
            <person name="Cavallini A."/>
            <person name="Hytonen T."/>
            <person name="Andres J."/>
            <person name="Pham M."/>
            <person name="Weisz D."/>
            <person name="Mascagni F."/>
            <person name="Usai G."/>
            <person name="Natali L."/>
            <person name="Bassil N."/>
            <person name="Fernandez G.E."/>
            <person name="Lomsadze A."/>
            <person name="Armour M."/>
            <person name="Olukolu B."/>
            <person name="Poorten T."/>
            <person name="Britton C."/>
            <person name="Davik J."/>
            <person name="Ashrafi H."/>
            <person name="Aiden E.L."/>
            <person name="Borodovsky M."/>
            <person name="Worthington M."/>
        </authorList>
    </citation>
    <scope>NUCLEOTIDE SEQUENCE [LARGE SCALE GENOMIC DNA]</scope>
    <source>
        <strain evidence="2">PI 553951</strain>
    </source>
</reference>
<gene>
    <name evidence="2" type="ORF">M0R45_035578</name>
</gene>